<name>C7LZK7_ACIFD</name>
<sequence length="318" mass="33968">MTNVTRADVLVRATGPWRRVVRLTAAPSGLEGEGFPVKRAFAGVPLEELDPFIHLDEMGRVDYGPGEPKGTPWHPHRGFETVTYLLEGAFEHADSVGGGGALAPGDIQWMTAGSGILHIERPPERLVVTGGVFHGFQLWVNLPRRQKWAAPRYQDVRGGDLGIGQSADGGALVKVVAGSLGGISGPADTYWPVTVAHLILEAGAEARIPTPAVRTCLLYVFDGAALIGEDRVEVEAGHLAVMGEGEGVVLAAPRRRTQVLVLAGTPIGEPIAWYGPFVMNTRSELRQAFEDYQAGRLGTEPVAHVEASTLHGDDLDDQ</sequence>
<evidence type="ECO:0000313" key="6">
    <source>
        <dbReference type="EMBL" id="ACU54165.1"/>
    </source>
</evidence>
<dbReference type="AlphaFoldDB" id="C7LZK7"/>
<dbReference type="InterPro" id="IPR011051">
    <property type="entry name" value="RmlC_Cupin_sf"/>
</dbReference>
<organism evidence="6 7">
    <name type="scientific">Acidimicrobium ferrooxidans (strain DSM 10331 / JCM 15462 / NBRC 103882 / ICP)</name>
    <dbReference type="NCBI Taxonomy" id="525909"/>
    <lineage>
        <taxon>Bacteria</taxon>
        <taxon>Bacillati</taxon>
        <taxon>Actinomycetota</taxon>
        <taxon>Acidimicrobiia</taxon>
        <taxon>Acidimicrobiales</taxon>
        <taxon>Acidimicrobiaceae</taxon>
        <taxon>Acidimicrobium</taxon>
    </lineage>
</organism>
<keyword evidence="7" id="KW-1185">Reference proteome</keyword>
<dbReference type="CDD" id="cd02247">
    <property type="entry name" value="cupin_pirin_C"/>
    <property type="match status" value="1"/>
</dbReference>
<dbReference type="eggNOG" id="COG1741">
    <property type="taxonomic scope" value="Bacteria"/>
</dbReference>
<evidence type="ECO:0000313" key="7">
    <source>
        <dbReference type="Proteomes" id="UP000000771"/>
    </source>
</evidence>
<protein>
    <submittedName>
        <fullName evidence="6">Pirin domain protein</fullName>
    </submittedName>
</protein>
<dbReference type="SUPFAM" id="SSF51182">
    <property type="entry name" value="RmlC-like cupins"/>
    <property type="match status" value="1"/>
</dbReference>
<proteinExistence type="inferred from homology"/>
<dbReference type="Pfam" id="PF02678">
    <property type="entry name" value="Pirin"/>
    <property type="match status" value="1"/>
</dbReference>
<evidence type="ECO:0000259" key="5">
    <source>
        <dbReference type="Pfam" id="PF05726"/>
    </source>
</evidence>
<dbReference type="InterPro" id="IPR014710">
    <property type="entry name" value="RmlC-like_jellyroll"/>
</dbReference>
<dbReference type="EMBL" id="CP001631">
    <property type="protein sequence ID" value="ACU54165.1"/>
    <property type="molecule type" value="Genomic_DNA"/>
</dbReference>
<feature type="binding site" evidence="2">
    <location>
        <position position="74"/>
    </location>
    <ligand>
        <name>Fe cation</name>
        <dbReference type="ChEBI" id="CHEBI:24875"/>
    </ligand>
</feature>
<keyword evidence="2" id="KW-0479">Metal-binding</keyword>
<evidence type="ECO:0000256" key="3">
    <source>
        <dbReference type="RuleBase" id="RU003457"/>
    </source>
</evidence>
<dbReference type="PIRSF" id="PIRSF006232">
    <property type="entry name" value="Pirin"/>
    <property type="match status" value="1"/>
</dbReference>
<evidence type="ECO:0000256" key="2">
    <source>
        <dbReference type="PIRSR" id="PIRSR006232-1"/>
    </source>
</evidence>
<dbReference type="InterPro" id="IPR008778">
    <property type="entry name" value="Pirin_C_dom"/>
</dbReference>
<feature type="binding site" evidence="2">
    <location>
        <position position="120"/>
    </location>
    <ligand>
        <name>Fe cation</name>
        <dbReference type="ChEBI" id="CHEBI:24875"/>
    </ligand>
</feature>
<dbReference type="OrthoDB" id="321327at2"/>
<dbReference type="HOGENOM" id="CLU_045717_5_1_11"/>
<dbReference type="RefSeq" id="WP_015798651.1">
    <property type="nucleotide sequence ID" value="NC_013124.1"/>
</dbReference>
<comment type="similarity">
    <text evidence="1 3">Belongs to the pirin family.</text>
</comment>
<dbReference type="CDD" id="cd02909">
    <property type="entry name" value="cupin_pirin_N"/>
    <property type="match status" value="1"/>
</dbReference>
<dbReference type="PANTHER" id="PTHR13903:SF8">
    <property type="entry name" value="PIRIN"/>
    <property type="match status" value="1"/>
</dbReference>
<dbReference type="InterPro" id="IPR012093">
    <property type="entry name" value="Pirin"/>
</dbReference>
<dbReference type="Gene3D" id="2.60.120.10">
    <property type="entry name" value="Jelly Rolls"/>
    <property type="match status" value="2"/>
</dbReference>
<feature type="domain" description="Pirin N-terminal" evidence="4">
    <location>
        <begin position="37"/>
        <end position="140"/>
    </location>
</feature>
<comment type="cofactor">
    <cofactor evidence="2">
        <name>Fe cation</name>
        <dbReference type="ChEBI" id="CHEBI:24875"/>
    </cofactor>
    <text evidence="2">Binds 1 Fe cation per subunit.</text>
</comment>
<dbReference type="STRING" id="525909.Afer_1234"/>
<evidence type="ECO:0000256" key="1">
    <source>
        <dbReference type="ARBA" id="ARBA00008416"/>
    </source>
</evidence>
<gene>
    <name evidence="6" type="ordered locus">Afer_1234</name>
</gene>
<dbReference type="PANTHER" id="PTHR13903">
    <property type="entry name" value="PIRIN-RELATED"/>
    <property type="match status" value="1"/>
</dbReference>
<dbReference type="InterPro" id="IPR003829">
    <property type="entry name" value="Pirin_N_dom"/>
</dbReference>
<dbReference type="Pfam" id="PF05726">
    <property type="entry name" value="Pirin_C"/>
    <property type="match status" value="1"/>
</dbReference>
<dbReference type="GO" id="GO:0046872">
    <property type="term" value="F:metal ion binding"/>
    <property type="evidence" value="ECO:0007669"/>
    <property type="project" value="UniProtKB-KW"/>
</dbReference>
<evidence type="ECO:0000259" key="4">
    <source>
        <dbReference type="Pfam" id="PF02678"/>
    </source>
</evidence>
<feature type="binding site" evidence="2">
    <location>
        <position position="118"/>
    </location>
    <ligand>
        <name>Fe cation</name>
        <dbReference type="ChEBI" id="CHEBI:24875"/>
    </ligand>
</feature>
<accession>C7LZK7</accession>
<dbReference type="KEGG" id="afo:Afer_1234"/>
<feature type="domain" description="Pirin C-terminal" evidence="5">
    <location>
        <begin position="196"/>
        <end position="297"/>
    </location>
</feature>
<dbReference type="Proteomes" id="UP000000771">
    <property type="component" value="Chromosome"/>
</dbReference>
<reference evidence="6 7" key="1">
    <citation type="journal article" date="2009" name="Stand. Genomic Sci.">
        <title>Complete genome sequence of Acidimicrobium ferrooxidans type strain (ICP).</title>
        <authorList>
            <person name="Clum A."/>
            <person name="Nolan M."/>
            <person name="Lang E."/>
            <person name="Glavina Del Rio T."/>
            <person name="Tice H."/>
            <person name="Copeland A."/>
            <person name="Cheng J.F."/>
            <person name="Lucas S."/>
            <person name="Chen F."/>
            <person name="Bruce D."/>
            <person name="Goodwin L."/>
            <person name="Pitluck S."/>
            <person name="Ivanova N."/>
            <person name="Mavrommatis K."/>
            <person name="Mikhailova N."/>
            <person name="Pati A."/>
            <person name="Chen A."/>
            <person name="Palaniappan K."/>
            <person name="Goker M."/>
            <person name="Spring S."/>
            <person name="Land M."/>
            <person name="Hauser L."/>
            <person name="Chang Y.J."/>
            <person name="Jeffries C.C."/>
            <person name="Chain P."/>
            <person name="Bristow J."/>
            <person name="Eisen J.A."/>
            <person name="Markowitz V."/>
            <person name="Hugenholtz P."/>
            <person name="Kyrpides N.C."/>
            <person name="Klenk H.P."/>
            <person name="Lapidus A."/>
        </authorList>
    </citation>
    <scope>NUCLEOTIDE SEQUENCE [LARGE SCALE GENOMIC DNA]</scope>
    <source>
        <strain evidence="7">DSM 10331 / JCM 15462 / NBRC 103882 / ICP</strain>
    </source>
</reference>
<keyword evidence="2" id="KW-0408">Iron</keyword>
<feature type="binding site" evidence="2">
    <location>
        <position position="76"/>
    </location>
    <ligand>
        <name>Fe cation</name>
        <dbReference type="ChEBI" id="CHEBI:24875"/>
    </ligand>
</feature>